<dbReference type="PANTHER" id="PTHR22726">
    <property type="entry name" value="METALLOENDOPEPTIDASE OMA1"/>
    <property type="match status" value="1"/>
</dbReference>
<evidence type="ECO:0000256" key="2">
    <source>
        <dbReference type="ARBA" id="ARBA00022723"/>
    </source>
</evidence>
<dbReference type="EMBL" id="CP155571">
    <property type="protein sequence ID" value="XFO74716.1"/>
    <property type="molecule type" value="Genomic_DNA"/>
</dbReference>
<dbReference type="InterPro" id="IPR051156">
    <property type="entry name" value="Mito/Outer_Membr_Metalloprot"/>
</dbReference>
<dbReference type="EC" id="3.4.-.-" evidence="8"/>
<comment type="similarity">
    <text evidence="6">Belongs to the peptidase M48 family.</text>
</comment>
<keyword evidence="4 6" id="KW-0862">Zinc</keyword>
<dbReference type="GO" id="GO:0006508">
    <property type="term" value="P:proteolysis"/>
    <property type="evidence" value="ECO:0007669"/>
    <property type="project" value="UniProtKB-KW"/>
</dbReference>
<dbReference type="Proteomes" id="UP000216052">
    <property type="component" value="Chromosome"/>
</dbReference>
<keyword evidence="2" id="KW-0479">Metal-binding</keyword>
<organism evidence="8 9">
    <name type="scientific">Sporomusa acidovorans (strain ATCC 49682 / DSM 3132 / Mol)</name>
    <dbReference type="NCBI Taxonomy" id="1123286"/>
    <lineage>
        <taxon>Bacteria</taxon>
        <taxon>Bacillati</taxon>
        <taxon>Bacillota</taxon>
        <taxon>Negativicutes</taxon>
        <taxon>Selenomonadales</taxon>
        <taxon>Sporomusaceae</taxon>
        <taxon>Sporomusa</taxon>
    </lineage>
</organism>
<keyword evidence="5 6" id="KW-0482">Metalloprotease</keyword>
<name>A0ABZ3J9E8_SPOA4</name>
<dbReference type="GO" id="GO:0008233">
    <property type="term" value="F:peptidase activity"/>
    <property type="evidence" value="ECO:0007669"/>
    <property type="project" value="UniProtKB-KW"/>
</dbReference>
<sequence>MNLQAIFRKSVLRAGTLTLCLSLAIGLFQPTKTEAFSLGQLGGSILSTAAQQQKVRESLDYYENDGRNELFEELKKSDGVNSDSYLNEELGRIMGNLASAIAKTDSSITDKPYNYFINPKTEFNAYCSLGHNVSVNTGVFSLLDNDEDKIAAVVAHELVHGQKKHPINGAKKRLTVEFVQKVAGAQMNGGGKLAVDVVATNVKAVGVTKPNEWEADNVAYGYLTAAGYNPGAPAAVWQRVIDKMGQGGAKGLFDDLLNPSTHPGEKERRDNYAKKLTEYSNNKVAVNAATGEISINGKPFMKPAAVANMSGLERSYLVAGNLAAAYHSNQSLEQASNDNGIIRLGGFSIVQPCGADAAADELVQVLNAIK</sequence>
<feature type="domain" description="Peptidase M48" evidence="7">
    <location>
        <begin position="95"/>
        <end position="268"/>
    </location>
</feature>
<evidence type="ECO:0000256" key="1">
    <source>
        <dbReference type="ARBA" id="ARBA00022670"/>
    </source>
</evidence>
<dbReference type="InterPro" id="IPR001915">
    <property type="entry name" value="Peptidase_M48"/>
</dbReference>
<dbReference type="PANTHER" id="PTHR22726:SF1">
    <property type="entry name" value="METALLOENDOPEPTIDASE OMA1, MITOCHONDRIAL"/>
    <property type="match status" value="1"/>
</dbReference>
<proteinExistence type="inferred from homology"/>
<keyword evidence="3 6" id="KW-0378">Hydrolase</keyword>
<evidence type="ECO:0000256" key="4">
    <source>
        <dbReference type="ARBA" id="ARBA00022833"/>
    </source>
</evidence>
<dbReference type="CDD" id="cd07324">
    <property type="entry name" value="M48C_Oma1-like"/>
    <property type="match status" value="1"/>
</dbReference>
<evidence type="ECO:0000256" key="5">
    <source>
        <dbReference type="ARBA" id="ARBA00023049"/>
    </source>
</evidence>
<evidence type="ECO:0000256" key="6">
    <source>
        <dbReference type="RuleBase" id="RU003983"/>
    </source>
</evidence>
<keyword evidence="1 6" id="KW-0645">Protease</keyword>
<dbReference type="RefSeq" id="WP_093793196.1">
    <property type="nucleotide sequence ID" value="NZ_CP155571.1"/>
</dbReference>
<evidence type="ECO:0000259" key="7">
    <source>
        <dbReference type="Pfam" id="PF01435"/>
    </source>
</evidence>
<reference evidence="8" key="1">
    <citation type="submission" date="2024-05" db="EMBL/GenBank/DDBJ databases">
        <title>Isolation and characterization of Sporomusa carbonis sp. nov., a carboxydotrophic hydrogenogen in the genus of Sporomusa isolated from a charcoal burning pile.</title>
        <authorList>
            <person name="Boeer T."/>
            <person name="Rosenbaum F."/>
            <person name="Eysell L."/>
            <person name="Mueller V."/>
            <person name="Daniel R."/>
            <person name="Poehlein A."/>
        </authorList>
    </citation>
    <scope>NUCLEOTIDE SEQUENCE [LARGE SCALE GENOMIC DNA]</scope>
    <source>
        <strain evidence="8">DSM 3132</strain>
    </source>
</reference>
<accession>A0ABZ3J9E8</accession>
<dbReference type="Gene3D" id="3.30.2010.10">
    <property type="entry name" value="Metalloproteases ('zincins'), catalytic domain"/>
    <property type="match status" value="1"/>
</dbReference>
<evidence type="ECO:0000256" key="3">
    <source>
        <dbReference type="ARBA" id="ARBA00022801"/>
    </source>
</evidence>
<comment type="cofactor">
    <cofactor evidence="6">
        <name>Zn(2+)</name>
        <dbReference type="ChEBI" id="CHEBI:29105"/>
    </cofactor>
    <text evidence="6">Binds 1 zinc ion per subunit.</text>
</comment>
<evidence type="ECO:0000313" key="9">
    <source>
        <dbReference type="Proteomes" id="UP000216052"/>
    </source>
</evidence>
<protein>
    <submittedName>
        <fullName evidence="8">Beta-barrel assembly-enhancing protease</fullName>
        <ecNumber evidence="8">3.4.-.-</ecNumber>
    </submittedName>
</protein>
<keyword evidence="9" id="KW-1185">Reference proteome</keyword>
<gene>
    <name evidence="8" type="primary">bepA</name>
    <name evidence="8" type="ORF">SPACI_048270</name>
</gene>
<dbReference type="Pfam" id="PF01435">
    <property type="entry name" value="Peptidase_M48"/>
    <property type="match status" value="1"/>
</dbReference>
<evidence type="ECO:0000313" key="8">
    <source>
        <dbReference type="EMBL" id="XFO74716.1"/>
    </source>
</evidence>